<sequence>MYDPEHENIEKQTRQSSTDTKELNVIPNYLRPDVTSKEAAHSQPLTAYVRQEPLRFHGVLRIRRIRHPYMSYEAGKYLLRVTDEAVVPDGMVPFKPEEDLERLDQLSPGILKMAVAMLGFQPTDIDCGSWISSTCMSWANETFVTVVLRVMIKQPPVLAGARLPWRDDVDELLERLVAFWRKYQLGEPPSAIPLSSLPHPSSTIDSRPRRMGRRYPRRRRVLEAYQYTDEPRVLNSCFPCVSAWEDICEPIDEKQELGCSFINSSNSFNYGTEKPIKTECRGKDDDCVMVRVHVSLDDQRTNPALVPPSGTPHTEYLLTTYDPRLCTIKRRNQQCGIYFERPPSTVTTSFPCLYGGRPGLLYPEAHALFCVHVR</sequence>
<dbReference type="EMBL" id="JAQQWP010000004">
    <property type="protein sequence ID" value="KAK8121294.1"/>
    <property type="molecule type" value="Genomic_DNA"/>
</dbReference>
<dbReference type="Proteomes" id="UP001392437">
    <property type="component" value="Unassembled WGS sequence"/>
</dbReference>
<accession>A0AAW0R242</accession>
<organism evidence="2 3">
    <name type="scientific">Apiospora kogelbergensis</name>
    <dbReference type="NCBI Taxonomy" id="1337665"/>
    <lineage>
        <taxon>Eukaryota</taxon>
        <taxon>Fungi</taxon>
        <taxon>Dikarya</taxon>
        <taxon>Ascomycota</taxon>
        <taxon>Pezizomycotina</taxon>
        <taxon>Sordariomycetes</taxon>
        <taxon>Xylariomycetidae</taxon>
        <taxon>Amphisphaeriales</taxon>
        <taxon>Apiosporaceae</taxon>
        <taxon>Apiospora</taxon>
    </lineage>
</organism>
<feature type="region of interest" description="Disordered" evidence="1">
    <location>
        <begin position="1"/>
        <end position="21"/>
    </location>
</feature>
<protein>
    <submittedName>
        <fullName evidence="2">Uncharacterized protein</fullName>
    </submittedName>
</protein>
<proteinExistence type="predicted"/>
<reference evidence="2 3" key="1">
    <citation type="submission" date="2023-01" db="EMBL/GenBank/DDBJ databases">
        <title>Analysis of 21 Apiospora genomes using comparative genomics revels a genus with tremendous synthesis potential of carbohydrate active enzymes and secondary metabolites.</title>
        <authorList>
            <person name="Sorensen T."/>
        </authorList>
    </citation>
    <scope>NUCLEOTIDE SEQUENCE [LARGE SCALE GENOMIC DNA]</scope>
    <source>
        <strain evidence="2 3">CBS 117206</strain>
    </source>
</reference>
<keyword evidence="3" id="KW-1185">Reference proteome</keyword>
<feature type="compositionally biased region" description="Basic and acidic residues" evidence="1">
    <location>
        <begin position="1"/>
        <end position="13"/>
    </location>
</feature>
<evidence type="ECO:0000256" key="1">
    <source>
        <dbReference type="SAM" id="MobiDB-lite"/>
    </source>
</evidence>
<evidence type="ECO:0000313" key="3">
    <source>
        <dbReference type="Proteomes" id="UP001392437"/>
    </source>
</evidence>
<evidence type="ECO:0000313" key="2">
    <source>
        <dbReference type="EMBL" id="KAK8121294.1"/>
    </source>
</evidence>
<dbReference type="AlphaFoldDB" id="A0AAW0R242"/>
<gene>
    <name evidence="2" type="ORF">PG999_005414</name>
</gene>
<comment type="caution">
    <text evidence="2">The sequence shown here is derived from an EMBL/GenBank/DDBJ whole genome shotgun (WGS) entry which is preliminary data.</text>
</comment>
<name>A0AAW0R242_9PEZI</name>